<dbReference type="GO" id="GO:0004034">
    <property type="term" value="F:aldose 1-epimerase activity"/>
    <property type="evidence" value="ECO:0007669"/>
    <property type="project" value="UniProtKB-EC"/>
</dbReference>
<dbReference type="InterPro" id="IPR014718">
    <property type="entry name" value="GH-type_carb-bd"/>
</dbReference>
<organism evidence="13 14">
    <name type="scientific">Blastococcus haudaquaticus</name>
    <dbReference type="NCBI Taxonomy" id="1938745"/>
    <lineage>
        <taxon>Bacteria</taxon>
        <taxon>Bacillati</taxon>
        <taxon>Actinomycetota</taxon>
        <taxon>Actinomycetes</taxon>
        <taxon>Geodermatophilales</taxon>
        <taxon>Geodermatophilaceae</taxon>
        <taxon>Blastococcus</taxon>
    </lineage>
</organism>
<evidence type="ECO:0000256" key="2">
    <source>
        <dbReference type="ARBA" id="ARBA00005028"/>
    </source>
</evidence>
<keyword evidence="7 8" id="KW-0119">Carbohydrate metabolism</keyword>
<dbReference type="CDD" id="cd09019">
    <property type="entry name" value="galactose_mutarotase_like"/>
    <property type="match status" value="1"/>
</dbReference>
<evidence type="ECO:0000256" key="4">
    <source>
        <dbReference type="ARBA" id="ARBA00013185"/>
    </source>
</evidence>
<dbReference type="UniPathway" id="UPA00242"/>
<dbReference type="InterPro" id="IPR015443">
    <property type="entry name" value="Aldose_1-epimerase"/>
</dbReference>
<evidence type="ECO:0000256" key="11">
    <source>
        <dbReference type="PIRSR" id="PIRSR005096-3"/>
    </source>
</evidence>
<dbReference type="PANTHER" id="PTHR10091">
    <property type="entry name" value="ALDOSE-1-EPIMERASE"/>
    <property type="match status" value="1"/>
</dbReference>
<feature type="binding site" evidence="10">
    <location>
        <position position="241"/>
    </location>
    <ligand>
        <name>beta-D-galactose</name>
        <dbReference type="ChEBI" id="CHEBI:27667"/>
    </ligand>
</feature>
<dbReference type="PROSITE" id="PS00545">
    <property type="entry name" value="ALDOSE_1_EPIMERASE"/>
    <property type="match status" value="1"/>
</dbReference>
<evidence type="ECO:0000256" key="5">
    <source>
        <dbReference type="ARBA" id="ARBA00014165"/>
    </source>
</evidence>
<evidence type="ECO:0000256" key="6">
    <source>
        <dbReference type="ARBA" id="ARBA00023235"/>
    </source>
</evidence>
<dbReference type="EMBL" id="OCNK01000005">
    <property type="protein sequence ID" value="SOE03044.1"/>
    <property type="molecule type" value="Genomic_DNA"/>
</dbReference>
<name>A0A286H6Z0_9ACTN</name>
<evidence type="ECO:0000256" key="1">
    <source>
        <dbReference type="ARBA" id="ARBA00001614"/>
    </source>
</evidence>
<feature type="binding site" evidence="11">
    <location>
        <begin position="77"/>
        <end position="78"/>
    </location>
    <ligand>
        <name>beta-D-galactose</name>
        <dbReference type="ChEBI" id="CHEBI:27667"/>
    </ligand>
</feature>
<feature type="binding site" evidence="11">
    <location>
        <begin position="172"/>
        <end position="174"/>
    </location>
    <ligand>
        <name>beta-D-galactose</name>
        <dbReference type="ChEBI" id="CHEBI:27667"/>
    </ligand>
</feature>
<evidence type="ECO:0000256" key="9">
    <source>
        <dbReference type="PIRSR" id="PIRSR005096-1"/>
    </source>
</evidence>
<evidence type="ECO:0000313" key="14">
    <source>
        <dbReference type="Proteomes" id="UP000219482"/>
    </source>
</evidence>
<evidence type="ECO:0000256" key="3">
    <source>
        <dbReference type="ARBA" id="ARBA00006206"/>
    </source>
</evidence>
<evidence type="ECO:0000256" key="12">
    <source>
        <dbReference type="SAM" id="MobiDB-lite"/>
    </source>
</evidence>
<dbReference type="GO" id="GO:0006006">
    <property type="term" value="P:glucose metabolic process"/>
    <property type="evidence" value="ECO:0007669"/>
    <property type="project" value="TreeGrafter"/>
</dbReference>
<dbReference type="GO" id="GO:0005737">
    <property type="term" value="C:cytoplasm"/>
    <property type="evidence" value="ECO:0007669"/>
    <property type="project" value="TreeGrafter"/>
</dbReference>
<dbReference type="PIRSF" id="PIRSF005096">
    <property type="entry name" value="GALM"/>
    <property type="match status" value="1"/>
</dbReference>
<protein>
    <recommendedName>
        <fullName evidence="5 8">Aldose 1-epimerase</fullName>
        <ecNumber evidence="4 8">5.1.3.3</ecNumber>
    </recommendedName>
</protein>
<keyword evidence="6 8" id="KW-0413">Isomerase</keyword>
<proteinExistence type="inferred from homology"/>
<gene>
    <name evidence="13" type="ORF">SAMN06272739_3971</name>
</gene>
<dbReference type="Proteomes" id="UP000219482">
    <property type="component" value="Unassembled WGS sequence"/>
</dbReference>
<reference evidence="14" key="1">
    <citation type="submission" date="2017-09" db="EMBL/GenBank/DDBJ databases">
        <authorList>
            <person name="Varghese N."/>
            <person name="Submissions S."/>
        </authorList>
    </citation>
    <scope>NUCLEOTIDE SEQUENCE [LARGE SCALE GENOMIC DNA]</scope>
    <source>
        <strain evidence="14">DSM 44270</strain>
    </source>
</reference>
<sequence>MQREPFGSLPDGRGVERYVLRSGDLEVAVLTYGAVLQSVRAPDAQGAVADVALGYDDLAGYLGDSTYVGAVVGRFANRIAGGRFVLDDAEHVLPQNHGTSCLHGGPEGFHTRLWSGREVPGGVELTLTSPDGDMGFPGALTATVRYVLDDEGLTLTYGATTDRATVVNLTNHAYWNLAGGGSIEDHVLELPAERFVAVDDRLIPTELSPVTGTPLDFRSPTRVGDRLREATAQLRYAQGYDHAWVLDGEGLRRAARVTDPVSGRVLEVLTDQPSVQFYSGNFLDGSVVGRGGRAYRQGDGLCLETQHLPDSPNRPDFPSTTLRPGQTYATRTTFRFGTTGRPALEPASG</sequence>
<comment type="pathway">
    <text evidence="2 8">Carbohydrate metabolism; hexose metabolism.</text>
</comment>
<comment type="catalytic activity">
    <reaction evidence="1 8">
        <text>alpha-D-glucose = beta-D-glucose</text>
        <dbReference type="Rhea" id="RHEA:10264"/>
        <dbReference type="ChEBI" id="CHEBI:15903"/>
        <dbReference type="ChEBI" id="CHEBI:17925"/>
        <dbReference type="EC" id="5.1.3.3"/>
    </reaction>
</comment>
<dbReference type="InterPro" id="IPR047215">
    <property type="entry name" value="Galactose_mutarotase-like"/>
</dbReference>
<evidence type="ECO:0000256" key="8">
    <source>
        <dbReference type="PIRNR" id="PIRNR005096"/>
    </source>
</evidence>
<feature type="active site" description="Proton donor" evidence="9">
    <location>
        <position position="172"/>
    </location>
</feature>
<feature type="active site" description="Proton acceptor" evidence="9">
    <location>
        <position position="304"/>
    </location>
</feature>
<dbReference type="NCBIfam" id="NF008277">
    <property type="entry name" value="PRK11055.1"/>
    <property type="match status" value="1"/>
</dbReference>
<evidence type="ECO:0000256" key="7">
    <source>
        <dbReference type="ARBA" id="ARBA00023277"/>
    </source>
</evidence>
<evidence type="ECO:0000313" key="13">
    <source>
        <dbReference type="EMBL" id="SOE03044.1"/>
    </source>
</evidence>
<dbReference type="PANTHER" id="PTHR10091:SF0">
    <property type="entry name" value="GALACTOSE MUTAROTASE"/>
    <property type="match status" value="1"/>
</dbReference>
<dbReference type="SUPFAM" id="SSF74650">
    <property type="entry name" value="Galactose mutarotase-like"/>
    <property type="match status" value="1"/>
</dbReference>
<dbReference type="Pfam" id="PF01263">
    <property type="entry name" value="Aldose_epim"/>
    <property type="match status" value="1"/>
</dbReference>
<dbReference type="InterPro" id="IPR018052">
    <property type="entry name" value="Ald1_epimerase_CS"/>
</dbReference>
<dbReference type="GO" id="GO:0033499">
    <property type="term" value="P:galactose catabolic process via UDP-galactose, Leloir pathway"/>
    <property type="evidence" value="ECO:0007669"/>
    <property type="project" value="TreeGrafter"/>
</dbReference>
<dbReference type="InterPro" id="IPR011013">
    <property type="entry name" value="Gal_mutarotase_sf_dom"/>
</dbReference>
<dbReference type="GO" id="GO:0030246">
    <property type="term" value="F:carbohydrate binding"/>
    <property type="evidence" value="ECO:0007669"/>
    <property type="project" value="InterPro"/>
</dbReference>
<dbReference type="AlphaFoldDB" id="A0A286H6Z0"/>
<dbReference type="InterPro" id="IPR008183">
    <property type="entry name" value="Aldose_1/G6P_1-epimerase"/>
</dbReference>
<accession>A0A286H6Z0</accession>
<feature type="region of interest" description="Disordered" evidence="12">
    <location>
        <begin position="306"/>
        <end position="325"/>
    </location>
</feature>
<dbReference type="EC" id="5.1.3.3" evidence="4 8"/>
<comment type="similarity">
    <text evidence="3 8">Belongs to the aldose epimerase family.</text>
</comment>
<keyword evidence="14" id="KW-1185">Reference proteome</keyword>
<dbReference type="Gene3D" id="2.70.98.10">
    <property type="match status" value="1"/>
</dbReference>
<evidence type="ECO:0000256" key="10">
    <source>
        <dbReference type="PIRSR" id="PIRSR005096-2"/>
    </source>
</evidence>